<dbReference type="RefSeq" id="WP_282838440.1">
    <property type="nucleotide sequence ID" value="NZ_JASCXW010000001.1"/>
</dbReference>
<dbReference type="Proteomes" id="UP001431532">
    <property type="component" value="Unassembled WGS sequence"/>
</dbReference>
<proteinExistence type="predicted"/>
<comment type="caution">
    <text evidence="1">The sequence shown here is derived from an EMBL/GenBank/DDBJ whole genome shotgun (WGS) entry which is preliminary data.</text>
</comment>
<sequence length="124" mass="14574">MEITWFNEKPKDCVVTLAAGNITLNKPATTFFENAYSVMLGLEKNKHLLVIKPLSKEDAMRHDIPDKNKYRITVRSSYSRVTNKAFMEEISNMYEIRLDDETHKFKATWDYKEQILVVNLKEEI</sequence>
<evidence type="ECO:0000313" key="2">
    <source>
        <dbReference type="Proteomes" id="UP001431532"/>
    </source>
</evidence>
<protein>
    <submittedName>
        <fullName evidence="1">Uncharacterized protein</fullName>
    </submittedName>
</protein>
<evidence type="ECO:0000313" key="1">
    <source>
        <dbReference type="EMBL" id="MDI6452048.1"/>
    </source>
</evidence>
<organism evidence="1 2">
    <name type="scientific">Peloplasma aerotolerans</name>
    <dbReference type="NCBI Taxonomy" id="3044389"/>
    <lineage>
        <taxon>Bacteria</taxon>
        <taxon>Bacillati</taxon>
        <taxon>Mycoplasmatota</taxon>
        <taxon>Mollicutes</taxon>
        <taxon>Acholeplasmatales</taxon>
        <taxon>Acholeplasmataceae</taxon>
        <taxon>Peloplasma</taxon>
    </lineage>
</organism>
<dbReference type="AlphaFoldDB" id="A0AAW6U239"/>
<accession>A0AAW6U239</accession>
<keyword evidence="2" id="KW-1185">Reference proteome</keyword>
<reference evidence="1" key="1">
    <citation type="submission" date="2023-05" db="EMBL/GenBank/DDBJ databases">
        <title>Mariniplasma microaerophilum sp. nov., a novel anaerobic mollicute isolated from terrestrial mud volcano, Taman Peninsula, Russia.</title>
        <authorList>
            <person name="Khomyakova M.A."/>
            <person name="Merkel A.Y."/>
            <person name="Slobodkin A.I."/>
        </authorList>
    </citation>
    <scope>NUCLEOTIDE SEQUENCE</scope>
    <source>
        <strain evidence="1">M4Ah</strain>
    </source>
</reference>
<name>A0AAW6U239_9MOLU</name>
<dbReference type="EMBL" id="JASCXW010000001">
    <property type="protein sequence ID" value="MDI6452048.1"/>
    <property type="molecule type" value="Genomic_DNA"/>
</dbReference>
<gene>
    <name evidence="1" type="ORF">QJ521_00600</name>
</gene>